<dbReference type="EMBL" id="JADGJD010002982">
    <property type="protein sequence ID" value="KAJ3026631.1"/>
    <property type="molecule type" value="Genomic_DNA"/>
</dbReference>
<evidence type="ECO:0000259" key="1">
    <source>
        <dbReference type="Pfam" id="PF14703"/>
    </source>
</evidence>
<dbReference type="Proteomes" id="UP001212841">
    <property type="component" value="Unassembled WGS sequence"/>
</dbReference>
<accession>A0AAD5RZI8</accession>
<protein>
    <recommendedName>
        <fullName evidence="1">CSC1/OSCA1-like cytosolic domain-containing protein</fullName>
    </recommendedName>
</protein>
<evidence type="ECO:0000313" key="2">
    <source>
        <dbReference type="EMBL" id="KAJ3026631.1"/>
    </source>
</evidence>
<feature type="non-terminal residue" evidence="2">
    <location>
        <position position="1"/>
    </location>
</feature>
<gene>
    <name evidence="2" type="ORF">HK097_006334</name>
</gene>
<sequence length="187" mass="21399">MIRVWNDYIRLRRDWFKTKEYQSAHHNRTLLLTNVPEDMRSKERIERFMKGMRLKEPMRQVVLGRDLGELPKMVEKHKRSVAGLERVFLTYLRNPNKLPKNRPTHSEGAVMGCCGGTRVDSISTHTSHIHTLERQIYALRSKGDDHFPANASAFVSFPSIKAAHAAARKLANPLKGSSDGVLERPDA</sequence>
<comment type="caution">
    <text evidence="2">The sequence shown here is derived from an EMBL/GenBank/DDBJ whole genome shotgun (WGS) entry which is preliminary data.</text>
</comment>
<dbReference type="GO" id="GO:0005886">
    <property type="term" value="C:plasma membrane"/>
    <property type="evidence" value="ECO:0007669"/>
    <property type="project" value="TreeGrafter"/>
</dbReference>
<name>A0AAD5RZI8_9FUNG</name>
<dbReference type="GO" id="GO:0005227">
    <property type="term" value="F:calcium-activated cation channel activity"/>
    <property type="evidence" value="ECO:0007669"/>
    <property type="project" value="InterPro"/>
</dbReference>
<dbReference type="InterPro" id="IPR027815">
    <property type="entry name" value="CSC1/OSCA1-like_cyt"/>
</dbReference>
<feature type="domain" description="CSC1/OSCA1-like cytosolic" evidence="1">
    <location>
        <begin position="27"/>
        <end position="169"/>
    </location>
</feature>
<dbReference type="InterPro" id="IPR045122">
    <property type="entry name" value="Csc1-like"/>
</dbReference>
<dbReference type="PANTHER" id="PTHR13018">
    <property type="entry name" value="PROBABLE MEMBRANE PROTEIN DUF221-RELATED"/>
    <property type="match status" value="1"/>
</dbReference>
<proteinExistence type="predicted"/>
<dbReference type="AlphaFoldDB" id="A0AAD5RZI8"/>
<dbReference type="Pfam" id="PF14703">
    <property type="entry name" value="PHM7_cyt"/>
    <property type="match status" value="1"/>
</dbReference>
<dbReference type="PANTHER" id="PTHR13018:SF139">
    <property type="entry name" value="PHOSPHATE METABOLISM PROTEIN 7"/>
    <property type="match status" value="1"/>
</dbReference>
<organism evidence="2 3">
    <name type="scientific">Rhizophlyctis rosea</name>
    <dbReference type="NCBI Taxonomy" id="64517"/>
    <lineage>
        <taxon>Eukaryota</taxon>
        <taxon>Fungi</taxon>
        <taxon>Fungi incertae sedis</taxon>
        <taxon>Chytridiomycota</taxon>
        <taxon>Chytridiomycota incertae sedis</taxon>
        <taxon>Chytridiomycetes</taxon>
        <taxon>Rhizophlyctidales</taxon>
        <taxon>Rhizophlyctidaceae</taxon>
        <taxon>Rhizophlyctis</taxon>
    </lineage>
</organism>
<evidence type="ECO:0000313" key="3">
    <source>
        <dbReference type="Proteomes" id="UP001212841"/>
    </source>
</evidence>
<keyword evidence="3" id="KW-1185">Reference proteome</keyword>
<reference evidence="2" key="1">
    <citation type="submission" date="2020-05" db="EMBL/GenBank/DDBJ databases">
        <title>Phylogenomic resolution of chytrid fungi.</title>
        <authorList>
            <person name="Stajich J.E."/>
            <person name="Amses K."/>
            <person name="Simmons R."/>
            <person name="Seto K."/>
            <person name="Myers J."/>
            <person name="Bonds A."/>
            <person name="Quandt C.A."/>
            <person name="Barry K."/>
            <person name="Liu P."/>
            <person name="Grigoriev I."/>
            <person name="Longcore J.E."/>
            <person name="James T.Y."/>
        </authorList>
    </citation>
    <scope>NUCLEOTIDE SEQUENCE</scope>
    <source>
        <strain evidence="2">JEL0318</strain>
    </source>
</reference>